<dbReference type="InterPro" id="IPR011029">
    <property type="entry name" value="DEATH-like_dom_sf"/>
</dbReference>
<feature type="compositionally biased region" description="Polar residues" evidence="1">
    <location>
        <begin position="519"/>
        <end position="538"/>
    </location>
</feature>
<evidence type="ECO:0000259" key="2">
    <source>
        <dbReference type="PROSITE" id="PS50104"/>
    </source>
</evidence>
<evidence type="ECO:0000313" key="4">
    <source>
        <dbReference type="Proteomes" id="UP001217089"/>
    </source>
</evidence>
<comment type="caution">
    <text evidence="3">The sequence shown here is derived from an EMBL/GenBank/DDBJ whole genome shotgun (WGS) entry which is preliminary data.</text>
</comment>
<reference evidence="3 4" key="1">
    <citation type="submission" date="2022-12" db="EMBL/GenBank/DDBJ databases">
        <title>Chromosome-level genome of Tegillarca granosa.</title>
        <authorList>
            <person name="Kim J."/>
        </authorList>
    </citation>
    <scope>NUCLEOTIDE SEQUENCE [LARGE SCALE GENOMIC DNA]</scope>
    <source>
        <strain evidence="3">Teg-2019</strain>
        <tissue evidence="3">Adductor muscle</tissue>
    </source>
</reference>
<feature type="compositionally biased region" description="Basic and acidic residues" evidence="1">
    <location>
        <begin position="504"/>
        <end position="518"/>
    </location>
</feature>
<dbReference type="InterPro" id="IPR000157">
    <property type="entry name" value="TIR_dom"/>
</dbReference>
<dbReference type="Gene3D" id="3.40.50.10140">
    <property type="entry name" value="Toll/interleukin-1 receptor homology (TIR) domain"/>
    <property type="match status" value="1"/>
</dbReference>
<feature type="domain" description="TIR" evidence="2">
    <location>
        <begin position="134"/>
        <end position="248"/>
    </location>
</feature>
<evidence type="ECO:0000313" key="3">
    <source>
        <dbReference type="EMBL" id="KAJ8306880.1"/>
    </source>
</evidence>
<sequence length="545" mass="60822">MPNFEFYIGMGEGLDLTEDLKNTPIRALGPASRRLLSWYLDPPVDVLTSDGLSRDVTGLADLAGFDSVFIRYLETKQNKTGTFLEAWGTRNNATLVNDVVKWTSKQNVTSQDFTAYKKKTSPLPQDNVHSEVLQKYSACICCADDDLDLANLIVDRYADDGSNFRFFIPQDDLTGGQYEFEATADVIENRCDGRIIVILSENAKGRKIIPIVKDEKVVYPRVLRGITTIKTSRLKHGDSFWKRLTSSLSVFPHHYICNDYESTQNEPGHQRENTSFIDKNIIDYGDTSNLSRDSLSLRSGSFDSSCEFGESDSVGSEKYQSSSRTLKSGLLQSKSQSGIKPFRMYKTVSVPDILEAGNMETRTSVCSSDDNVMVKSSSSCCSLVQAEEKRGSKKKNFNSPKDWLLKKFLHTFQISSKAKSNRMTCSSIVCRKDEGCCRVKHEGKHPTSCTEPCKTIGDEQSSISEKSGQDIGSSFSPSPFSHYLNEFKERPDTFSLGSQSSVDETSRSPESRLEKSAQEDNYSVINESESATTSVSQRTVFTLDI</sequence>
<accession>A0ABQ9ETE6</accession>
<dbReference type="Gene3D" id="1.10.533.10">
    <property type="entry name" value="Death Domain, Fas"/>
    <property type="match status" value="1"/>
</dbReference>
<feature type="region of interest" description="Disordered" evidence="1">
    <location>
        <begin position="494"/>
        <end position="538"/>
    </location>
</feature>
<name>A0ABQ9ETE6_TEGGR</name>
<dbReference type="InterPro" id="IPR035897">
    <property type="entry name" value="Toll_tir_struct_dom_sf"/>
</dbReference>
<dbReference type="PROSITE" id="PS50104">
    <property type="entry name" value="TIR"/>
    <property type="match status" value="1"/>
</dbReference>
<dbReference type="SUPFAM" id="SSF52200">
    <property type="entry name" value="Toll/Interleukin receptor TIR domain"/>
    <property type="match status" value="1"/>
</dbReference>
<proteinExistence type="predicted"/>
<dbReference type="EMBL" id="JARBDR010000793">
    <property type="protein sequence ID" value="KAJ8306880.1"/>
    <property type="molecule type" value="Genomic_DNA"/>
</dbReference>
<organism evidence="3 4">
    <name type="scientific">Tegillarca granosa</name>
    <name type="common">Malaysian cockle</name>
    <name type="synonym">Anadara granosa</name>
    <dbReference type="NCBI Taxonomy" id="220873"/>
    <lineage>
        <taxon>Eukaryota</taxon>
        <taxon>Metazoa</taxon>
        <taxon>Spiralia</taxon>
        <taxon>Lophotrochozoa</taxon>
        <taxon>Mollusca</taxon>
        <taxon>Bivalvia</taxon>
        <taxon>Autobranchia</taxon>
        <taxon>Pteriomorphia</taxon>
        <taxon>Arcoida</taxon>
        <taxon>Arcoidea</taxon>
        <taxon>Arcidae</taxon>
        <taxon>Tegillarca</taxon>
    </lineage>
</organism>
<dbReference type="Proteomes" id="UP001217089">
    <property type="component" value="Unassembled WGS sequence"/>
</dbReference>
<keyword evidence="4" id="KW-1185">Reference proteome</keyword>
<protein>
    <recommendedName>
        <fullName evidence="2">TIR domain-containing protein</fullName>
    </recommendedName>
</protein>
<evidence type="ECO:0000256" key="1">
    <source>
        <dbReference type="SAM" id="MobiDB-lite"/>
    </source>
</evidence>
<gene>
    <name evidence="3" type="ORF">KUTeg_014964</name>
</gene>